<protein>
    <submittedName>
        <fullName evidence="1">Uncharacterized protein</fullName>
    </submittedName>
</protein>
<dbReference type="AlphaFoldDB" id="A0A7R9ARB0"/>
<proteinExistence type="predicted"/>
<name>A0A7R9ARB0_TIMSH</name>
<accession>A0A7R9ARB0</accession>
<gene>
    <name evidence="1" type="ORF">TSIB3V08_LOCUS3050</name>
</gene>
<sequence>MATGGCSTCITQVPIKFPIDMNNQSDIIKLSQRPVVPAPSCPGAQLAAPSWLRPDGGAQLSGFAYIRCVRWKNPFHLER</sequence>
<evidence type="ECO:0000313" key="1">
    <source>
        <dbReference type="EMBL" id="CAD7258829.1"/>
    </source>
</evidence>
<reference evidence="1" key="1">
    <citation type="submission" date="2020-11" db="EMBL/GenBank/DDBJ databases">
        <authorList>
            <person name="Tran Van P."/>
        </authorList>
    </citation>
    <scope>NUCLEOTIDE SEQUENCE</scope>
</reference>
<dbReference type="EMBL" id="OC000978">
    <property type="protein sequence ID" value="CAD7258829.1"/>
    <property type="molecule type" value="Genomic_DNA"/>
</dbReference>
<organism evidence="1">
    <name type="scientific">Timema shepardi</name>
    <name type="common">Walking stick</name>
    <dbReference type="NCBI Taxonomy" id="629360"/>
    <lineage>
        <taxon>Eukaryota</taxon>
        <taxon>Metazoa</taxon>
        <taxon>Ecdysozoa</taxon>
        <taxon>Arthropoda</taxon>
        <taxon>Hexapoda</taxon>
        <taxon>Insecta</taxon>
        <taxon>Pterygota</taxon>
        <taxon>Neoptera</taxon>
        <taxon>Polyneoptera</taxon>
        <taxon>Phasmatodea</taxon>
        <taxon>Timematodea</taxon>
        <taxon>Timematoidea</taxon>
        <taxon>Timematidae</taxon>
        <taxon>Timema</taxon>
    </lineage>
</organism>